<dbReference type="HAMAP" id="MF_00238">
    <property type="entry name" value="Cytidyl_kinase_type1"/>
    <property type="match status" value="1"/>
</dbReference>
<name>A0A1H8RUB3_9GAMM</name>
<dbReference type="SUPFAM" id="SSF52540">
    <property type="entry name" value="P-loop containing nucleoside triphosphate hydrolases"/>
    <property type="match status" value="1"/>
</dbReference>
<feature type="binding site" evidence="8">
    <location>
        <begin position="13"/>
        <end position="21"/>
    </location>
    <ligand>
        <name>ATP</name>
        <dbReference type="ChEBI" id="CHEBI:30616"/>
    </ligand>
</feature>
<dbReference type="GO" id="GO:0005829">
    <property type="term" value="C:cytosol"/>
    <property type="evidence" value="ECO:0007669"/>
    <property type="project" value="TreeGrafter"/>
</dbReference>
<dbReference type="AlphaFoldDB" id="A0A1H8RUB3"/>
<sequence>MTPMDAPVLAVDGPGGSGKGTVCRAVTEAMGWHLLDSGAIYRALAVAAGRRGLDVSDTAALVDLAHGLDVVFEPQPDGTIRVLVDGDDVSVQLRSEQTGDLASRVAAVPAARDALLARQRAFRKPPGLVADGRDMGTVVFPDATLKIFLTASAEERALRRHNQLKEQGVDVSLADLLDEIAVRDERDRNRAVAPLVPAADAEELDTTGLSVDAVVERVLKLLQKQLS</sequence>
<evidence type="ECO:0000256" key="5">
    <source>
        <dbReference type="ARBA" id="ARBA00022840"/>
    </source>
</evidence>
<dbReference type="GO" id="GO:0015949">
    <property type="term" value="P:nucleobase-containing small molecule interconversion"/>
    <property type="evidence" value="ECO:0007669"/>
    <property type="project" value="TreeGrafter"/>
</dbReference>
<dbReference type="EC" id="2.7.4.25" evidence="8"/>
<dbReference type="PANTHER" id="PTHR21299:SF2">
    <property type="entry name" value="CYTIDYLATE KINASE"/>
    <property type="match status" value="1"/>
</dbReference>
<evidence type="ECO:0000256" key="4">
    <source>
        <dbReference type="ARBA" id="ARBA00022777"/>
    </source>
</evidence>
<dbReference type="GO" id="GO:0005524">
    <property type="term" value="F:ATP binding"/>
    <property type="evidence" value="ECO:0007669"/>
    <property type="project" value="UniProtKB-UniRule"/>
</dbReference>
<evidence type="ECO:0000259" key="9">
    <source>
        <dbReference type="Pfam" id="PF02224"/>
    </source>
</evidence>
<dbReference type="Pfam" id="PF02224">
    <property type="entry name" value="Cytidylate_kin"/>
    <property type="match status" value="1"/>
</dbReference>
<gene>
    <name evidence="8" type="primary">cmk</name>
    <name evidence="10" type="ORF">SAMN04488052_102246</name>
</gene>
<keyword evidence="11" id="KW-1185">Reference proteome</keyword>
<dbReference type="InterPro" id="IPR003136">
    <property type="entry name" value="Cytidylate_kin"/>
</dbReference>
<evidence type="ECO:0000256" key="8">
    <source>
        <dbReference type="HAMAP-Rule" id="MF_00238"/>
    </source>
</evidence>
<evidence type="ECO:0000313" key="10">
    <source>
        <dbReference type="EMBL" id="SEO69754.1"/>
    </source>
</evidence>
<comment type="catalytic activity">
    <reaction evidence="7 8">
        <text>CMP + ATP = CDP + ADP</text>
        <dbReference type="Rhea" id="RHEA:11600"/>
        <dbReference type="ChEBI" id="CHEBI:30616"/>
        <dbReference type="ChEBI" id="CHEBI:58069"/>
        <dbReference type="ChEBI" id="CHEBI:60377"/>
        <dbReference type="ChEBI" id="CHEBI:456216"/>
        <dbReference type="EC" id="2.7.4.25"/>
    </reaction>
</comment>
<keyword evidence="8" id="KW-0963">Cytoplasm</keyword>
<dbReference type="STRING" id="406100.SAMN04488052_102246"/>
<dbReference type="Gene3D" id="3.40.50.300">
    <property type="entry name" value="P-loop containing nucleotide triphosphate hydrolases"/>
    <property type="match status" value="1"/>
</dbReference>
<comment type="similarity">
    <text evidence="1 8">Belongs to the cytidylate kinase family. Type 1 subfamily.</text>
</comment>
<comment type="catalytic activity">
    <reaction evidence="6 8">
        <text>dCMP + ATP = dCDP + ADP</text>
        <dbReference type="Rhea" id="RHEA:25094"/>
        <dbReference type="ChEBI" id="CHEBI:30616"/>
        <dbReference type="ChEBI" id="CHEBI:57566"/>
        <dbReference type="ChEBI" id="CHEBI:58593"/>
        <dbReference type="ChEBI" id="CHEBI:456216"/>
        <dbReference type="EC" id="2.7.4.25"/>
    </reaction>
</comment>
<dbReference type="NCBIfam" id="TIGR00017">
    <property type="entry name" value="cmk"/>
    <property type="match status" value="1"/>
</dbReference>
<evidence type="ECO:0000256" key="6">
    <source>
        <dbReference type="ARBA" id="ARBA00047615"/>
    </source>
</evidence>
<proteinExistence type="inferred from homology"/>
<accession>A0A1H8RUB3</accession>
<organism evidence="10 11">
    <name type="scientific">Aquisalimonas asiatica</name>
    <dbReference type="NCBI Taxonomy" id="406100"/>
    <lineage>
        <taxon>Bacteria</taxon>
        <taxon>Pseudomonadati</taxon>
        <taxon>Pseudomonadota</taxon>
        <taxon>Gammaproteobacteria</taxon>
        <taxon>Chromatiales</taxon>
        <taxon>Ectothiorhodospiraceae</taxon>
        <taxon>Aquisalimonas</taxon>
    </lineage>
</organism>
<keyword evidence="4 8" id="KW-0418">Kinase</keyword>
<evidence type="ECO:0000313" key="11">
    <source>
        <dbReference type="Proteomes" id="UP000199657"/>
    </source>
</evidence>
<evidence type="ECO:0000256" key="1">
    <source>
        <dbReference type="ARBA" id="ARBA00009427"/>
    </source>
</evidence>
<dbReference type="OrthoDB" id="9807434at2"/>
<evidence type="ECO:0000256" key="7">
    <source>
        <dbReference type="ARBA" id="ARBA00048478"/>
    </source>
</evidence>
<keyword evidence="3 8" id="KW-0547">Nucleotide-binding</keyword>
<keyword evidence="5 8" id="KW-0067">ATP-binding</keyword>
<keyword evidence="2 8" id="KW-0808">Transferase</keyword>
<dbReference type="Proteomes" id="UP000199657">
    <property type="component" value="Unassembled WGS sequence"/>
</dbReference>
<dbReference type="PANTHER" id="PTHR21299">
    <property type="entry name" value="CYTIDYLATE KINASE/PANTOATE-BETA-ALANINE LIGASE"/>
    <property type="match status" value="1"/>
</dbReference>
<dbReference type="InterPro" id="IPR011994">
    <property type="entry name" value="Cytidylate_kinase_dom"/>
</dbReference>
<dbReference type="GO" id="GO:0006220">
    <property type="term" value="P:pyrimidine nucleotide metabolic process"/>
    <property type="evidence" value="ECO:0007669"/>
    <property type="project" value="UniProtKB-UniRule"/>
</dbReference>
<dbReference type="EMBL" id="FOEG01000002">
    <property type="protein sequence ID" value="SEO69754.1"/>
    <property type="molecule type" value="Genomic_DNA"/>
</dbReference>
<dbReference type="GO" id="GO:0036430">
    <property type="term" value="F:CMP kinase activity"/>
    <property type="evidence" value="ECO:0007669"/>
    <property type="project" value="RHEA"/>
</dbReference>
<protein>
    <recommendedName>
        <fullName evidence="8">Cytidylate kinase</fullName>
        <shortName evidence="8">CK</shortName>
        <ecNumber evidence="8">2.7.4.25</ecNumber>
    </recommendedName>
    <alternativeName>
        <fullName evidence="8">Cytidine monophosphate kinase</fullName>
        <shortName evidence="8">CMP kinase</shortName>
    </alternativeName>
</protein>
<dbReference type="InterPro" id="IPR027417">
    <property type="entry name" value="P-loop_NTPase"/>
</dbReference>
<dbReference type="GO" id="GO:0036431">
    <property type="term" value="F:dCMP kinase activity"/>
    <property type="evidence" value="ECO:0007669"/>
    <property type="project" value="InterPro"/>
</dbReference>
<dbReference type="RefSeq" id="WP_091640860.1">
    <property type="nucleotide sequence ID" value="NZ_FOEG01000002.1"/>
</dbReference>
<dbReference type="CDD" id="cd02020">
    <property type="entry name" value="CMPK"/>
    <property type="match status" value="1"/>
</dbReference>
<evidence type="ECO:0000256" key="2">
    <source>
        <dbReference type="ARBA" id="ARBA00022679"/>
    </source>
</evidence>
<feature type="domain" description="Cytidylate kinase" evidence="9">
    <location>
        <begin position="10"/>
        <end position="223"/>
    </location>
</feature>
<comment type="subcellular location">
    <subcellularLocation>
        <location evidence="8">Cytoplasm</location>
    </subcellularLocation>
</comment>
<reference evidence="10 11" key="1">
    <citation type="submission" date="2016-10" db="EMBL/GenBank/DDBJ databases">
        <authorList>
            <person name="de Groot N.N."/>
        </authorList>
    </citation>
    <scope>NUCLEOTIDE SEQUENCE [LARGE SCALE GENOMIC DNA]</scope>
    <source>
        <strain evidence="10 11">CGMCC 1.6291</strain>
    </source>
</reference>
<evidence type="ECO:0000256" key="3">
    <source>
        <dbReference type="ARBA" id="ARBA00022741"/>
    </source>
</evidence>